<dbReference type="PRINTS" id="PR00973">
    <property type="entry name" value="RIBOSOMALS17"/>
</dbReference>
<dbReference type="InterPro" id="IPR012340">
    <property type="entry name" value="NA-bd_OB-fold"/>
</dbReference>
<comment type="similarity">
    <text evidence="1 6 7">Belongs to the universal ribosomal protein uS17 family.</text>
</comment>
<protein>
    <recommendedName>
        <fullName evidence="6">Small ribosomal subunit protein uS17</fullName>
    </recommendedName>
</protein>
<dbReference type="GO" id="GO:0019843">
    <property type="term" value="F:rRNA binding"/>
    <property type="evidence" value="ECO:0007669"/>
    <property type="project" value="UniProtKB-UniRule"/>
</dbReference>
<dbReference type="CDD" id="cd00364">
    <property type="entry name" value="Ribosomal_uS17"/>
    <property type="match status" value="1"/>
</dbReference>
<proteinExistence type="inferred from homology"/>
<dbReference type="GO" id="GO:0006412">
    <property type="term" value="P:translation"/>
    <property type="evidence" value="ECO:0007669"/>
    <property type="project" value="UniProtKB-UniRule"/>
</dbReference>
<evidence type="ECO:0000256" key="7">
    <source>
        <dbReference type="RuleBase" id="RU003872"/>
    </source>
</evidence>
<gene>
    <name evidence="6" type="primary">rpsQ</name>
    <name evidence="8" type="ORF">ATZ36_01610</name>
</gene>
<dbReference type="AlphaFoldDB" id="A0A1E5IHV2"/>
<dbReference type="Proteomes" id="UP000095237">
    <property type="component" value="Unassembled WGS sequence"/>
</dbReference>
<evidence type="ECO:0000256" key="6">
    <source>
        <dbReference type="HAMAP-Rule" id="MF_01345"/>
    </source>
</evidence>
<dbReference type="PANTHER" id="PTHR10744">
    <property type="entry name" value="40S RIBOSOMAL PROTEIN S11 FAMILY MEMBER"/>
    <property type="match status" value="1"/>
</dbReference>
<comment type="subunit">
    <text evidence="6">Part of the 30S ribosomal subunit.</text>
</comment>
<dbReference type="Gene3D" id="2.40.50.140">
    <property type="entry name" value="Nucleic acid-binding proteins"/>
    <property type="match status" value="1"/>
</dbReference>
<dbReference type="PROSITE" id="PS00056">
    <property type="entry name" value="RIBOSOMAL_S17"/>
    <property type="match status" value="1"/>
</dbReference>
<accession>A0A1E5IHV2</accession>
<name>A0A1E5IHV2_ENDTX</name>
<comment type="function">
    <text evidence="6">One of the primary rRNA binding proteins, it binds specifically to the 5'-end of 16S ribosomal RNA.</text>
</comment>
<dbReference type="Pfam" id="PF00366">
    <property type="entry name" value="Ribosomal_S17"/>
    <property type="match status" value="1"/>
</dbReference>
<keyword evidence="5 6" id="KW-0687">Ribonucleoprotein</keyword>
<evidence type="ECO:0000256" key="3">
    <source>
        <dbReference type="ARBA" id="ARBA00022884"/>
    </source>
</evidence>
<keyword evidence="4 6" id="KW-0689">Ribosomal protein</keyword>
<evidence type="ECO:0000256" key="4">
    <source>
        <dbReference type="ARBA" id="ARBA00022980"/>
    </source>
</evidence>
<dbReference type="GO" id="GO:0022627">
    <property type="term" value="C:cytosolic small ribosomal subunit"/>
    <property type="evidence" value="ECO:0007669"/>
    <property type="project" value="UniProtKB-UniRule"/>
</dbReference>
<reference evidence="8 9" key="1">
    <citation type="submission" date="2015-11" db="EMBL/GenBank/DDBJ databases">
        <title>Evidence for parallel genomic evolution in an endosymbiosis of termite gut flagellates.</title>
        <authorList>
            <person name="Zheng H."/>
        </authorList>
    </citation>
    <scope>NUCLEOTIDE SEQUENCE [LARGE SCALE GENOMIC DNA]</scope>
    <source>
        <strain evidence="8 9">CET450</strain>
    </source>
</reference>
<keyword evidence="2 6" id="KW-0699">rRNA-binding</keyword>
<dbReference type="GO" id="GO:0003735">
    <property type="term" value="F:structural constituent of ribosome"/>
    <property type="evidence" value="ECO:0007669"/>
    <property type="project" value="UniProtKB-UniRule"/>
</dbReference>
<evidence type="ECO:0000313" key="9">
    <source>
        <dbReference type="Proteomes" id="UP000095237"/>
    </source>
</evidence>
<dbReference type="NCBIfam" id="NF004123">
    <property type="entry name" value="PRK05610.1"/>
    <property type="match status" value="1"/>
</dbReference>
<dbReference type="InterPro" id="IPR000266">
    <property type="entry name" value="Ribosomal_uS17"/>
</dbReference>
<sequence length="87" mass="10399">MSERRKRKFRTGVVVNDKSNKTRQVSVERTYRHSLYERVLRSKSKFIVHDEKNISHVGDTVRIMESRPLSKTKRWVLIEIVNKTSEI</sequence>
<evidence type="ECO:0000256" key="1">
    <source>
        <dbReference type="ARBA" id="ARBA00010254"/>
    </source>
</evidence>
<keyword evidence="9" id="KW-1185">Reference proteome</keyword>
<evidence type="ECO:0000313" key="8">
    <source>
        <dbReference type="EMBL" id="OEG70069.1"/>
    </source>
</evidence>
<dbReference type="HAMAP" id="MF_01345_B">
    <property type="entry name" value="Ribosomal_uS17_B"/>
    <property type="match status" value="1"/>
</dbReference>
<dbReference type="NCBIfam" id="TIGR03635">
    <property type="entry name" value="uS17_bact"/>
    <property type="match status" value="1"/>
</dbReference>
<dbReference type="EMBL" id="LNVX01000479">
    <property type="protein sequence ID" value="OEG70069.1"/>
    <property type="molecule type" value="Genomic_DNA"/>
</dbReference>
<dbReference type="SUPFAM" id="SSF50249">
    <property type="entry name" value="Nucleic acid-binding proteins"/>
    <property type="match status" value="1"/>
</dbReference>
<dbReference type="InterPro" id="IPR019979">
    <property type="entry name" value="Ribosomal_uS17_CS"/>
</dbReference>
<keyword evidence="3 6" id="KW-0694">RNA-binding</keyword>
<evidence type="ECO:0000256" key="5">
    <source>
        <dbReference type="ARBA" id="ARBA00023274"/>
    </source>
</evidence>
<evidence type="ECO:0000256" key="2">
    <source>
        <dbReference type="ARBA" id="ARBA00022730"/>
    </source>
</evidence>
<comment type="caution">
    <text evidence="8">The sequence shown here is derived from an EMBL/GenBank/DDBJ whole genome shotgun (WGS) entry which is preliminary data.</text>
</comment>
<organism evidence="8 9">
    <name type="scientific">Endomicrobium trichonymphae</name>
    <dbReference type="NCBI Taxonomy" id="1408204"/>
    <lineage>
        <taxon>Bacteria</taxon>
        <taxon>Pseudomonadati</taxon>
        <taxon>Elusimicrobiota</taxon>
        <taxon>Endomicrobiia</taxon>
        <taxon>Endomicrobiales</taxon>
        <taxon>Endomicrobiaceae</taxon>
        <taxon>Candidatus Endomicrobiellum</taxon>
    </lineage>
</organism>
<dbReference type="PANTHER" id="PTHR10744:SF1">
    <property type="entry name" value="SMALL RIBOSOMAL SUBUNIT PROTEIN US17M"/>
    <property type="match status" value="1"/>
</dbReference>
<dbReference type="InterPro" id="IPR019984">
    <property type="entry name" value="Ribosomal_uS17_bact/chlr"/>
</dbReference>